<dbReference type="Proteomes" id="UP001206206">
    <property type="component" value="Unassembled WGS sequence"/>
</dbReference>
<comment type="caution">
    <text evidence="4">The sequence shown here is derived from an EMBL/GenBank/DDBJ whole genome shotgun (WGS) entry which is preliminary data.</text>
</comment>
<dbReference type="InterPro" id="IPR035965">
    <property type="entry name" value="PAS-like_dom_sf"/>
</dbReference>
<name>A0ABT1P654_9ACTN</name>
<dbReference type="Pfam" id="PF13581">
    <property type="entry name" value="HATPase_c_2"/>
    <property type="match status" value="1"/>
</dbReference>
<evidence type="ECO:0000313" key="5">
    <source>
        <dbReference type="Proteomes" id="UP001206206"/>
    </source>
</evidence>
<dbReference type="NCBIfam" id="TIGR00229">
    <property type="entry name" value="sensory_box"/>
    <property type="match status" value="2"/>
</dbReference>
<dbReference type="SMART" id="SM00331">
    <property type="entry name" value="PP2C_SIG"/>
    <property type="match status" value="1"/>
</dbReference>
<feature type="domain" description="PAS" evidence="2">
    <location>
        <begin position="130"/>
        <end position="200"/>
    </location>
</feature>
<sequence length="1019" mass="110566">MHQYEPQDVAEARLEGHRLLPLATALLDSDGRILHWSEDAEKLVGYPASEAVGRFAARLLLDKEQWPQVLSLFGSITSGRGWSGTFPVRRRDGRYVELEFHAYPVVGPEGRLFVLATASEVAALRRVEQNLAILDGFFNQSPIGLAVYDTDLRFIRINAALARMNGLTPEQHLDGRLSEVLPGLNAKEIEEVMQRVLTTGEPVVDARSYGRTPGDPEHDRAWSASYFRLEAPSGQILGVCSSIIDVTERFKAEAQAEQAQQRLSLLAEAGARIGATLDLRRAARELSEAMVPQLADVCTVHVLDRLVGGMDPEPVGAAESVYVRRLALAASHPDFPAADLPTEGVYRIPPGSPYEQAMAGRRTVIVPPGELPPLTDARADRVLDYLTHRAQPVRVTPLVARATVLGVVIYGRSDDREPFDAQDSTFGDELISRAAASIDNARLYLREHENLMERQAALREANAAREQLSLINEASSRIGSTLDLQRTAEELVEVVIPRFADFVTVDLLEPVLSGEEPGRMPDDEALVLRAVAVGEAGVSGLTDVADAVGEISRFDTRKLYAQALRRGRSVLVPEVDEESLSAIVSSQDRVAPGLAAGVHSYLMVPVRARGAVLGGVEFVRTRNPQPFTAADMALAEELVARAAVSIDNARLYRRERETALTLQRSLLPQETRHTLGMEIAHRYLPSSVGSEVGGDWFDVVPLSCGRVALVVGDVMGHGIRAAATMGQLRTVARTLATLEMQPDQVLTRLDETASGIGEAQFATCVCAVYDPVDRSCTIACAGHLPPVVVDPDGGTRPVDLPAGVPLGVGGVDFETVEITIPEGGILALYTDGLIERRGQDIDEGLELLCRTLTDRGRGLEESCDAVLAALVPEGSEDDIAVIMARVLPVPEDKIATLPLAEDAALAGEARRFTRSTLESWGLGSLGELTELLVSELVTNALRHAGPPRQLRLFQDRTLTVEVADTSRQIPLLRPAGEEDVESGRGMRLVDELAHRWGSRMTRHGKVVWFELELPMGAAV</sequence>
<dbReference type="PANTHER" id="PTHR43156:SF2">
    <property type="entry name" value="STAGE II SPORULATION PROTEIN E"/>
    <property type="match status" value="1"/>
</dbReference>
<dbReference type="SUPFAM" id="SSF55781">
    <property type="entry name" value="GAF domain-like"/>
    <property type="match status" value="2"/>
</dbReference>
<dbReference type="Pfam" id="PF07228">
    <property type="entry name" value="SpoIIE"/>
    <property type="match status" value="1"/>
</dbReference>
<dbReference type="InterPro" id="IPR013656">
    <property type="entry name" value="PAS_4"/>
</dbReference>
<dbReference type="SUPFAM" id="SSF55874">
    <property type="entry name" value="ATPase domain of HSP90 chaperone/DNA topoisomerase II/histidine kinase"/>
    <property type="match status" value="1"/>
</dbReference>
<dbReference type="EMBL" id="JANFNH010000001">
    <property type="protein sequence ID" value="MCQ4040855.1"/>
    <property type="molecule type" value="Genomic_DNA"/>
</dbReference>
<dbReference type="InterPro" id="IPR001932">
    <property type="entry name" value="PPM-type_phosphatase-like_dom"/>
</dbReference>
<dbReference type="CDD" id="cd16936">
    <property type="entry name" value="HATPase_RsbW-like"/>
    <property type="match status" value="1"/>
</dbReference>
<dbReference type="SUPFAM" id="SSF55785">
    <property type="entry name" value="PYP-like sensor domain (PAS domain)"/>
    <property type="match status" value="2"/>
</dbReference>
<dbReference type="Pfam" id="PF08448">
    <property type="entry name" value="PAS_4"/>
    <property type="match status" value="1"/>
</dbReference>
<protein>
    <submittedName>
        <fullName evidence="4">SpoIIE family protein phosphatase</fullName>
    </submittedName>
</protein>
<dbReference type="SMART" id="SM00065">
    <property type="entry name" value="GAF"/>
    <property type="match status" value="2"/>
</dbReference>
<dbReference type="InterPro" id="IPR052016">
    <property type="entry name" value="Bact_Sigma-Reg"/>
</dbReference>
<feature type="domain" description="PPM-type phosphatase" evidence="3">
    <location>
        <begin position="678"/>
        <end position="886"/>
    </location>
</feature>
<dbReference type="InterPro" id="IPR000014">
    <property type="entry name" value="PAS"/>
</dbReference>
<evidence type="ECO:0000259" key="2">
    <source>
        <dbReference type="PROSITE" id="PS50112"/>
    </source>
</evidence>
<dbReference type="InterPro" id="IPR036890">
    <property type="entry name" value="HATPase_C_sf"/>
</dbReference>
<feature type="domain" description="PAS" evidence="2">
    <location>
        <begin position="26"/>
        <end position="80"/>
    </location>
</feature>
<dbReference type="InterPro" id="IPR036457">
    <property type="entry name" value="PPM-type-like_dom_sf"/>
</dbReference>
<dbReference type="RefSeq" id="WP_255924791.1">
    <property type="nucleotide sequence ID" value="NZ_JANFNH010000001.1"/>
</dbReference>
<gene>
    <name evidence="4" type="ORF">NON19_02140</name>
</gene>
<dbReference type="InterPro" id="IPR013767">
    <property type="entry name" value="PAS_fold"/>
</dbReference>
<dbReference type="CDD" id="cd00130">
    <property type="entry name" value="PAS"/>
    <property type="match status" value="2"/>
</dbReference>
<dbReference type="InterPro" id="IPR003594">
    <property type="entry name" value="HATPase_dom"/>
</dbReference>
<dbReference type="Gene3D" id="3.30.565.10">
    <property type="entry name" value="Histidine kinase-like ATPase, C-terminal domain"/>
    <property type="match status" value="1"/>
</dbReference>
<proteinExistence type="predicted"/>
<dbReference type="PANTHER" id="PTHR43156">
    <property type="entry name" value="STAGE II SPORULATION PROTEIN E-RELATED"/>
    <property type="match status" value="1"/>
</dbReference>
<dbReference type="Gene3D" id="3.30.450.40">
    <property type="match status" value="2"/>
</dbReference>
<evidence type="ECO:0000259" key="3">
    <source>
        <dbReference type="PROSITE" id="PS51746"/>
    </source>
</evidence>
<dbReference type="PROSITE" id="PS51746">
    <property type="entry name" value="PPM_2"/>
    <property type="match status" value="1"/>
</dbReference>
<dbReference type="Gene3D" id="3.30.450.20">
    <property type="entry name" value="PAS domain"/>
    <property type="match status" value="2"/>
</dbReference>
<dbReference type="InterPro" id="IPR003018">
    <property type="entry name" value="GAF"/>
</dbReference>
<reference evidence="4 5" key="1">
    <citation type="submission" date="2022-06" db="EMBL/GenBank/DDBJ databases">
        <title>Draft genome sequence of type strain Streptomyces rubrisoli DSM 42083.</title>
        <authorList>
            <person name="Duangmal K."/>
            <person name="Klaysubun C."/>
        </authorList>
    </citation>
    <scope>NUCLEOTIDE SEQUENCE [LARGE SCALE GENOMIC DNA]</scope>
    <source>
        <strain evidence="4 5">DSM 42083</strain>
    </source>
</reference>
<dbReference type="Gene3D" id="3.60.40.10">
    <property type="entry name" value="PPM-type phosphatase domain"/>
    <property type="match status" value="1"/>
</dbReference>
<evidence type="ECO:0000313" key="4">
    <source>
        <dbReference type="EMBL" id="MCQ4040855.1"/>
    </source>
</evidence>
<keyword evidence="1" id="KW-0378">Hydrolase</keyword>
<keyword evidence="5" id="KW-1185">Reference proteome</keyword>
<dbReference type="PROSITE" id="PS50112">
    <property type="entry name" value="PAS"/>
    <property type="match status" value="2"/>
</dbReference>
<dbReference type="SUPFAM" id="SSF81606">
    <property type="entry name" value="PP2C-like"/>
    <property type="match status" value="1"/>
</dbReference>
<dbReference type="Pfam" id="PF00989">
    <property type="entry name" value="PAS"/>
    <property type="match status" value="1"/>
</dbReference>
<accession>A0ABT1P654</accession>
<dbReference type="Pfam" id="PF01590">
    <property type="entry name" value="GAF"/>
    <property type="match status" value="1"/>
</dbReference>
<evidence type="ECO:0000256" key="1">
    <source>
        <dbReference type="ARBA" id="ARBA00022801"/>
    </source>
</evidence>
<dbReference type="InterPro" id="IPR029016">
    <property type="entry name" value="GAF-like_dom_sf"/>
</dbReference>
<organism evidence="4 5">
    <name type="scientific">Streptantibioticus rubrisoli</name>
    <dbReference type="NCBI Taxonomy" id="1387313"/>
    <lineage>
        <taxon>Bacteria</taxon>
        <taxon>Bacillati</taxon>
        <taxon>Actinomycetota</taxon>
        <taxon>Actinomycetes</taxon>
        <taxon>Kitasatosporales</taxon>
        <taxon>Streptomycetaceae</taxon>
        <taxon>Streptantibioticus</taxon>
    </lineage>
</organism>
<dbReference type="SMART" id="SM00091">
    <property type="entry name" value="PAS"/>
    <property type="match status" value="2"/>
</dbReference>